<reference evidence="1" key="1">
    <citation type="submission" date="2014-11" db="EMBL/GenBank/DDBJ databases">
        <authorList>
            <person name="Amaro Gonzalez C."/>
        </authorList>
    </citation>
    <scope>NUCLEOTIDE SEQUENCE</scope>
</reference>
<protein>
    <submittedName>
        <fullName evidence="1">Uncharacterized protein</fullName>
    </submittedName>
</protein>
<name>A0A0E9R8R2_ANGAN</name>
<sequence>MSDVSNSLPRALGVVNYYRKLSGYKIIWGNLYLCLLMNVQRLSPPNGPILISPSGFTCLGIKIQPSLNGTHEENFLGMLKTT</sequence>
<dbReference type="EMBL" id="GBXM01083395">
    <property type="protein sequence ID" value="JAH25182.1"/>
    <property type="molecule type" value="Transcribed_RNA"/>
</dbReference>
<organism evidence="1">
    <name type="scientific">Anguilla anguilla</name>
    <name type="common">European freshwater eel</name>
    <name type="synonym">Muraena anguilla</name>
    <dbReference type="NCBI Taxonomy" id="7936"/>
    <lineage>
        <taxon>Eukaryota</taxon>
        <taxon>Metazoa</taxon>
        <taxon>Chordata</taxon>
        <taxon>Craniata</taxon>
        <taxon>Vertebrata</taxon>
        <taxon>Euteleostomi</taxon>
        <taxon>Actinopterygii</taxon>
        <taxon>Neopterygii</taxon>
        <taxon>Teleostei</taxon>
        <taxon>Anguilliformes</taxon>
        <taxon>Anguillidae</taxon>
        <taxon>Anguilla</taxon>
    </lineage>
</organism>
<accession>A0A0E9R8R2</accession>
<evidence type="ECO:0000313" key="1">
    <source>
        <dbReference type="EMBL" id="JAH25182.1"/>
    </source>
</evidence>
<reference evidence="1" key="2">
    <citation type="journal article" date="2015" name="Fish Shellfish Immunol.">
        <title>Early steps in the European eel (Anguilla anguilla)-Vibrio vulnificus interaction in the gills: Role of the RtxA13 toxin.</title>
        <authorList>
            <person name="Callol A."/>
            <person name="Pajuelo D."/>
            <person name="Ebbesson L."/>
            <person name="Teles M."/>
            <person name="MacKenzie S."/>
            <person name="Amaro C."/>
        </authorList>
    </citation>
    <scope>NUCLEOTIDE SEQUENCE</scope>
</reference>
<dbReference type="AlphaFoldDB" id="A0A0E9R8R2"/>
<proteinExistence type="predicted"/>